<dbReference type="InterPro" id="IPR043724">
    <property type="entry name" value="DUF5666"/>
</dbReference>
<evidence type="ECO:0000259" key="3">
    <source>
        <dbReference type="Pfam" id="PF18914"/>
    </source>
</evidence>
<keyword evidence="5" id="KW-1185">Reference proteome</keyword>
<accession>A0A0B8NAJ6</accession>
<feature type="compositionally biased region" description="Low complexity" evidence="1">
    <location>
        <begin position="19"/>
        <end position="29"/>
    </location>
</feature>
<feature type="compositionally biased region" description="Gly residues" evidence="1">
    <location>
        <begin position="83"/>
        <end position="96"/>
    </location>
</feature>
<keyword evidence="2" id="KW-0812">Transmembrane</keyword>
<evidence type="ECO:0000313" key="5">
    <source>
        <dbReference type="Proteomes" id="UP000037179"/>
    </source>
</evidence>
<feature type="domain" description="DUF5666" evidence="3">
    <location>
        <begin position="189"/>
        <end position="253"/>
    </location>
</feature>
<comment type="caution">
    <text evidence="4">The sequence shown here is derived from an EMBL/GenBank/DDBJ whole genome shotgun (WGS) entry which is preliminary data.</text>
</comment>
<keyword evidence="2" id="KW-0472">Membrane</keyword>
<evidence type="ECO:0000313" key="4">
    <source>
        <dbReference type="EMBL" id="GAP27154.1"/>
    </source>
</evidence>
<reference evidence="4 5" key="2">
    <citation type="journal article" date="2016" name="Genome Announc.">
        <title>Draft Genome Sequence of Erythromycin- and Oxytetracycline-Sensitive Nocardia seriolae Strain U-1 (NBRC 110359).</title>
        <authorList>
            <person name="Imajoh M."/>
            <person name="Sukeda M."/>
            <person name="Shimizu M."/>
            <person name="Yamane J."/>
            <person name="Ohnishi K."/>
            <person name="Oshima S."/>
        </authorList>
    </citation>
    <scope>NUCLEOTIDE SEQUENCE [LARGE SCALE GENOMIC DNA]</scope>
    <source>
        <strain evidence="4 5">U-1</strain>
    </source>
</reference>
<reference evidence="5" key="1">
    <citation type="submission" date="2015-07" db="EMBL/GenBank/DDBJ databases">
        <title>Nocardia seriolae U-1 whole genome shotgun sequence.</title>
        <authorList>
            <person name="Imajoh M."/>
            <person name="Fukumoto Y."/>
            <person name="Sukeda M."/>
            <person name="Yamane J."/>
            <person name="Yamasaki K."/>
            <person name="Shimizu M."/>
            <person name="Ohnishi K."/>
            <person name="Oshima S."/>
        </authorList>
    </citation>
    <scope>NUCLEOTIDE SEQUENCE [LARGE SCALE GENOMIC DNA]</scope>
    <source>
        <strain evidence="5">U-1</strain>
    </source>
</reference>
<organism evidence="4 5">
    <name type="scientific">Nocardia seriolae</name>
    <dbReference type="NCBI Taxonomy" id="37332"/>
    <lineage>
        <taxon>Bacteria</taxon>
        <taxon>Bacillati</taxon>
        <taxon>Actinomycetota</taxon>
        <taxon>Actinomycetes</taxon>
        <taxon>Mycobacteriales</taxon>
        <taxon>Nocardiaceae</taxon>
        <taxon>Nocardia</taxon>
    </lineage>
</organism>
<gene>
    <name evidence="4" type="ORF">NSK11_contig00014-0084</name>
</gene>
<proteinExistence type="predicted"/>
<dbReference type="AlphaFoldDB" id="A0A0B8NAJ6"/>
<evidence type="ECO:0000256" key="1">
    <source>
        <dbReference type="SAM" id="MobiDB-lite"/>
    </source>
</evidence>
<name>A0A0B8NAJ6_9NOCA</name>
<evidence type="ECO:0000256" key="2">
    <source>
        <dbReference type="SAM" id="Phobius"/>
    </source>
</evidence>
<keyword evidence="2" id="KW-1133">Transmembrane helix</keyword>
<sequence>MTDPSDPWSRRPEPGPEGGPTEAIPAGPTDYFGQPPGPDATRVLPPADAQWGGYETGGGYEPTAVYPGQPGYEPTSSYAAPGYPGGPGMPTGGYQPGGFPQNPPPPPPKRNTTLWIGLAIAAVIAVAIVGVLVGTMLGSRDSSESAAASSSVQTSGYPLPGNTSAIPLPSGIPTIPGLGDLDQLGANMGTIASNDGSTLTVTTLSGGSLTVKTDDKTQVISLGGTKVADLPVGEVVMVQGDKNADGSIQAKLIFSTSLPSGTR</sequence>
<dbReference type="Pfam" id="PF18914">
    <property type="entry name" value="DUF5666"/>
    <property type="match status" value="1"/>
</dbReference>
<dbReference type="Proteomes" id="UP000037179">
    <property type="component" value="Unassembled WGS sequence"/>
</dbReference>
<dbReference type="RefSeq" id="WP_033086310.1">
    <property type="nucleotide sequence ID" value="NZ_AP017900.1"/>
</dbReference>
<dbReference type="GeneID" id="93371048"/>
<protein>
    <recommendedName>
        <fullName evidence="3">DUF5666 domain-containing protein</fullName>
    </recommendedName>
</protein>
<feature type="transmembrane region" description="Helical" evidence="2">
    <location>
        <begin position="114"/>
        <end position="137"/>
    </location>
</feature>
<dbReference type="EMBL" id="BBYQ01000014">
    <property type="protein sequence ID" value="GAP27154.1"/>
    <property type="molecule type" value="Genomic_DNA"/>
</dbReference>
<feature type="region of interest" description="Disordered" evidence="1">
    <location>
        <begin position="1"/>
        <end position="108"/>
    </location>
</feature>